<name>A0AAV3P4H2_LITER</name>
<proteinExistence type="predicted"/>
<comment type="caution">
    <text evidence="2">The sequence shown here is derived from an EMBL/GenBank/DDBJ whole genome shotgun (WGS) entry which is preliminary data.</text>
</comment>
<keyword evidence="3" id="KW-1185">Reference proteome</keyword>
<gene>
    <name evidence="2" type="ORF">LIER_05403</name>
</gene>
<reference evidence="2 3" key="1">
    <citation type="submission" date="2024-01" db="EMBL/GenBank/DDBJ databases">
        <title>The complete chloroplast genome sequence of Lithospermum erythrorhizon: insights into the phylogenetic relationship among Boraginaceae species and the maternal lineages of purple gromwells.</title>
        <authorList>
            <person name="Okada T."/>
            <person name="Watanabe K."/>
        </authorList>
    </citation>
    <scope>NUCLEOTIDE SEQUENCE [LARGE SCALE GENOMIC DNA]</scope>
</reference>
<accession>A0AAV3P4H2</accession>
<dbReference type="Proteomes" id="UP001454036">
    <property type="component" value="Unassembled WGS sequence"/>
</dbReference>
<evidence type="ECO:0000313" key="3">
    <source>
        <dbReference type="Proteomes" id="UP001454036"/>
    </source>
</evidence>
<organism evidence="2 3">
    <name type="scientific">Lithospermum erythrorhizon</name>
    <name type="common">Purple gromwell</name>
    <name type="synonym">Lithospermum officinale var. erythrorhizon</name>
    <dbReference type="NCBI Taxonomy" id="34254"/>
    <lineage>
        <taxon>Eukaryota</taxon>
        <taxon>Viridiplantae</taxon>
        <taxon>Streptophyta</taxon>
        <taxon>Embryophyta</taxon>
        <taxon>Tracheophyta</taxon>
        <taxon>Spermatophyta</taxon>
        <taxon>Magnoliopsida</taxon>
        <taxon>eudicotyledons</taxon>
        <taxon>Gunneridae</taxon>
        <taxon>Pentapetalae</taxon>
        <taxon>asterids</taxon>
        <taxon>lamiids</taxon>
        <taxon>Boraginales</taxon>
        <taxon>Boraginaceae</taxon>
        <taxon>Boraginoideae</taxon>
        <taxon>Lithospermeae</taxon>
        <taxon>Lithospermum</taxon>
    </lineage>
</organism>
<protein>
    <submittedName>
        <fullName evidence="2">Uncharacterized protein</fullName>
    </submittedName>
</protein>
<sequence>MGCAFYGPSPVGEKFVVDPSRAVQESRGVRDGTSQSLREFLSTSPVPPSEQGLGTLPPTDSTPPATPILADDHSVTVVLELEDHWEVVSATPHTAPTSSPSILVPQVARLSPSPPEALPSSRRRVGSPPANLQPAQSRRRSDKAPLSQVRILS</sequence>
<feature type="compositionally biased region" description="Polar residues" evidence="1">
    <location>
        <begin position="32"/>
        <end position="44"/>
    </location>
</feature>
<dbReference type="AlphaFoldDB" id="A0AAV3P4H2"/>
<dbReference type="EMBL" id="BAABME010000740">
    <property type="protein sequence ID" value="GAA0145145.1"/>
    <property type="molecule type" value="Genomic_DNA"/>
</dbReference>
<evidence type="ECO:0000313" key="2">
    <source>
        <dbReference type="EMBL" id="GAA0145145.1"/>
    </source>
</evidence>
<evidence type="ECO:0000256" key="1">
    <source>
        <dbReference type="SAM" id="MobiDB-lite"/>
    </source>
</evidence>
<feature type="region of interest" description="Disordered" evidence="1">
    <location>
        <begin position="17"/>
        <end position="70"/>
    </location>
</feature>
<feature type="region of interest" description="Disordered" evidence="1">
    <location>
        <begin position="110"/>
        <end position="153"/>
    </location>
</feature>